<reference evidence="2 3" key="1">
    <citation type="submission" date="2016-10" db="EMBL/GenBank/DDBJ databases">
        <authorList>
            <person name="de Groot N.N."/>
        </authorList>
    </citation>
    <scope>NUCLEOTIDE SEQUENCE [LARGE SCALE GENOMIC DNA]</scope>
    <source>
        <strain evidence="2 3">DSM 29433</strain>
    </source>
</reference>
<dbReference type="Proteomes" id="UP000198926">
    <property type="component" value="Unassembled WGS sequence"/>
</dbReference>
<evidence type="ECO:0000256" key="1">
    <source>
        <dbReference type="SAM" id="Phobius"/>
    </source>
</evidence>
<evidence type="ECO:0000313" key="3">
    <source>
        <dbReference type="Proteomes" id="UP000198926"/>
    </source>
</evidence>
<evidence type="ECO:0000313" key="2">
    <source>
        <dbReference type="EMBL" id="SFS15312.1"/>
    </source>
</evidence>
<dbReference type="EMBL" id="FOZM01000001">
    <property type="protein sequence ID" value="SFS15312.1"/>
    <property type="molecule type" value="Genomic_DNA"/>
</dbReference>
<protein>
    <submittedName>
        <fullName evidence="2">Uncharacterized protein</fullName>
    </submittedName>
</protein>
<keyword evidence="1" id="KW-0472">Membrane</keyword>
<sequence length="237" mass="24670">MVAEPKNHNAGRARAGVPLARAQRLAKQAEARSANRKSAAPAVVGILAVTLLGIGGYFYSSGAPSAAAALGDAQEGGAVSPIIQEPENTQAVALNDTAVPEPVAAPFATEPATAVVAPAIQTVPERQVFAPRPVLPPCVNAVERHLTNLYRADVTGTQWDTKRQHIRDTVQAVLDCELATFTLDGDFDLAATALADLQVSWNRSAASLSLAVIESTGNKVTPAVLTEDGQPIAFLVH</sequence>
<dbReference type="RefSeq" id="WP_090206709.1">
    <property type="nucleotide sequence ID" value="NZ_FOZM01000001.1"/>
</dbReference>
<dbReference type="AlphaFoldDB" id="A0A1I6MI28"/>
<gene>
    <name evidence="2" type="ORF">SAMN05444714_1839</name>
</gene>
<dbReference type="STRING" id="1123755.SAMN05444714_1839"/>
<dbReference type="OrthoDB" id="9859788at2"/>
<name>A0A1I6MI28_9RHOB</name>
<keyword evidence="1" id="KW-0812">Transmembrane</keyword>
<keyword evidence="1" id="KW-1133">Transmembrane helix</keyword>
<organism evidence="2 3">
    <name type="scientific">Yoonia litorea</name>
    <dbReference type="NCBI Taxonomy" id="1123755"/>
    <lineage>
        <taxon>Bacteria</taxon>
        <taxon>Pseudomonadati</taxon>
        <taxon>Pseudomonadota</taxon>
        <taxon>Alphaproteobacteria</taxon>
        <taxon>Rhodobacterales</taxon>
        <taxon>Paracoccaceae</taxon>
        <taxon>Yoonia</taxon>
    </lineage>
</organism>
<feature type="transmembrane region" description="Helical" evidence="1">
    <location>
        <begin position="39"/>
        <end position="59"/>
    </location>
</feature>
<accession>A0A1I6MI28</accession>
<proteinExistence type="predicted"/>
<keyword evidence="3" id="KW-1185">Reference proteome</keyword>